<evidence type="ECO:0000259" key="2">
    <source>
        <dbReference type="Pfam" id="PF19647"/>
    </source>
</evidence>
<accession>A0A6S6SDL1</accession>
<protein>
    <recommendedName>
        <fullName evidence="2">7(1) septoil knot domain-containing protein</fullName>
    </recommendedName>
</protein>
<dbReference type="InterPro" id="IPR046148">
    <property type="entry name" value="Septknot"/>
</dbReference>
<feature type="chain" id="PRO_5028403496" description="7(1) septoil knot domain-containing protein" evidence="1">
    <location>
        <begin position="22"/>
        <end position="105"/>
    </location>
</feature>
<keyword evidence="1" id="KW-0732">Signal</keyword>
<dbReference type="EMBL" id="CACVAP010000039">
    <property type="protein sequence ID" value="CAA6803447.1"/>
    <property type="molecule type" value="Genomic_DNA"/>
</dbReference>
<feature type="signal peptide" evidence="1">
    <location>
        <begin position="1"/>
        <end position="21"/>
    </location>
</feature>
<name>A0A6S6SDL1_9BACT</name>
<evidence type="ECO:0000256" key="1">
    <source>
        <dbReference type="SAM" id="SignalP"/>
    </source>
</evidence>
<feature type="domain" description="7(1) septoil knot" evidence="2">
    <location>
        <begin position="31"/>
        <end position="105"/>
    </location>
</feature>
<organism evidence="3">
    <name type="scientific">uncultured Sulfurovum sp</name>
    <dbReference type="NCBI Taxonomy" id="269237"/>
    <lineage>
        <taxon>Bacteria</taxon>
        <taxon>Pseudomonadati</taxon>
        <taxon>Campylobacterota</taxon>
        <taxon>Epsilonproteobacteria</taxon>
        <taxon>Campylobacterales</taxon>
        <taxon>Sulfurovaceae</taxon>
        <taxon>Sulfurovum</taxon>
        <taxon>environmental samples</taxon>
    </lineage>
</organism>
<reference evidence="3" key="1">
    <citation type="submission" date="2020-01" db="EMBL/GenBank/DDBJ databases">
        <authorList>
            <person name="Meier V. D."/>
            <person name="Meier V D."/>
        </authorList>
    </citation>
    <scope>NUCLEOTIDE SEQUENCE</scope>
    <source>
        <strain evidence="3">HLG_WM_MAG_06</strain>
    </source>
</reference>
<dbReference type="AlphaFoldDB" id="A0A6S6SDL1"/>
<dbReference type="Pfam" id="PF19647">
    <property type="entry name" value="Septknot"/>
    <property type="match status" value="1"/>
</dbReference>
<proteinExistence type="predicted"/>
<sequence length="105" mass="11645">MKKSLKSLSILILFTGGTLSANSSTPCTKNGITLYGKVQFVDSFPDLKIEYVDSFPDIDVEFVSSFPSTCGKWKIVDSFPDFKVQIVTSFPDLKVRKFTAFAGMK</sequence>
<gene>
    <name evidence="3" type="ORF">HELGO_WM3502</name>
</gene>
<evidence type="ECO:0000313" key="3">
    <source>
        <dbReference type="EMBL" id="CAA6803447.1"/>
    </source>
</evidence>